<dbReference type="Proteomes" id="UP000192596">
    <property type="component" value="Unassembled WGS sequence"/>
</dbReference>
<gene>
    <name evidence="10" type="ORF">B0A48_16562</name>
</gene>
<evidence type="ECO:0000259" key="9">
    <source>
        <dbReference type="PROSITE" id="PS50850"/>
    </source>
</evidence>
<sequence length="1218" mass="135521">MTTNSAPPAYAPQTDHIAPTYPQPTVQMPENSSSEKPGLDFVQHEPNMAYEPPKPVQERGPVMVVPLEQVRNTPARVDCPYCKKPVMTEIQTPSSGDDGMTQCLICLDAQFLSNWTEPQRKAVLRKIDWRLVPMLMVLYLISFIDRANIGNAKIEGLLPDLKMTGRQYNIALAIFFIPYTLAELPSNAILDLFSRPSVFMGCIVTAWSIVMTCHGFVQSFTGLCIVRVLLGFFEAGFFPGAILIISKWYLPGESQTRIAIFFTASALAGAFSGLLAFCIAKMDGIGGYEGWRWIFILEGIASIAVGIACFFLLIDLPSQSTGWLTADEIRYLEVRQIAVGRFEPKGHVKESRFDWKILRSVLADWKIYLLIIAAWSNITPNYGLKFAMPQIIKNMGYTSDNAQLMTVPCYAVGAIAAYGFSAISDRIKWRMPTIVVPQCCVVIAYAILFKKAGDIKNNMSTCYFAVCLACFGLYPIAPGVQAWNMSNLAGPAKRAMSIGYLTGVGNMGGITGSFIFIENEAPEYTTGFGSSLAFAAAGTVAVLLLECLLWRSNKGDEQLTEDEVMAQYSKKELDRMGDKSPLFNGARCGPKKVFAWHVFGKTTHVDRPFLMDPSLTSPRLHVPYDQTQPVRNGHDAQVVDDARHVVMSVMTDGQEIRRPSRSRSSPELDATEIGGEYVDTTSGLSFLARARKRLVGFRETATDSQKPNLQPLTTAGDKPMVLATELPVLPDSYEARELLDLYFDVCIATYKPLHRPTIDQWYATAQSPSNAGKASQVLGHAKASVLLCIFAAATFHRQKARGATDDATALTMSDAYFQQSIKLTDNETGVPHLESAQARLIQVLYLMGTSRVNQAWYIFGNLLQILSALGTHRRDRRRSTMYGGTDYIHIQCRKRVFWCAYILDKYLGVVFGRPRHFHDDDIDQEYPDCVNDDEMTVSGRAEGIGNDACLTEAFVCNAKLSRIVGKISRELYSIKSMPERNRIEATQRFTQSITQCITAARDALRIVNAMATESPIFHAFWWTHYVTFCALAVVYVWNMQPRRHEISSVDREKLIELAESCQVHLAQATASNSPSRRYSIILEELRMEATASGNTSQRNEERTWVPPPYIATNFVPQTSPGQVPLSASAHTGSSYGYADMLDMPLTGPFRDWQTSDWLDLDASAFGTMSGFSPDMQWFDNAYVISATSNSAPKSSPSILYDSIRTYGFAWPARCLEEH</sequence>
<feature type="transmembrane region" description="Helical" evidence="8">
    <location>
        <begin position="168"/>
        <end position="186"/>
    </location>
</feature>
<dbReference type="PANTHER" id="PTHR43791:SF79">
    <property type="entry name" value="MAJOR FACILITATOR SUPERFAMILY (MFS) PROFILE DOMAIN-CONTAINING PROTEIN"/>
    <property type="match status" value="1"/>
</dbReference>
<dbReference type="AlphaFoldDB" id="A0A1V8SE85"/>
<dbReference type="CDD" id="cd12148">
    <property type="entry name" value="fungal_TF_MHR"/>
    <property type="match status" value="1"/>
</dbReference>
<dbReference type="Pfam" id="PF04082">
    <property type="entry name" value="Fungal_trans"/>
    <property type="match status" value="1"/>
</dbReference>
<dbReference type="InterPro" id="IPR011701">
    <property type="entry name" value="MFS"/>
</dbReference>
<evidence type="ECO:0000256" key="8">
    <source>
        <dbReference type="SAM" id="Phobius"/>
    </source>
</evidence>
<dbReference type="SMART" id="SM00906">
    <property type="entry name" value="Fungal_trans"/>
    <property type="match status" value="1"/>
</dbReference>
<dbReference type="Pfam" id="PF07690">
    <property type="entry name" value="MFS_1"/>
    <property type="match status" value="1"/>
</dbReference>
<organism evidence="10 11">
    <name type="scientific">Cryoendolithus antarcticus</name>
    <dbReference type="NCBI Taxonomy" id="1507870"/>
    <lineage>
        <taxon>Eukaryota</taxon>
        <taxon>Fungi</taxon>
        <taxon>Dikarya</taxon>
        <taxon>Ascomycota</taxon>
        <taxon>Pezizomycotina</taxon>
        <taxon>Dothideomycetes</taxon>
        <taxon>Dothideomycetidae</taxon>
        <taxon>Cladosporiales</taxon>
        <taxon>Cladosporiaceae</taxon>
        <taxon>Cryoendolithus</taxon>
    </lineage>
</organism>
<feature type="transmembrane region" description="Helical" evidence="8">
    <location>
        <begin position="224"/>
        <end position="246"/>
    </location>
</feature>
<dbReference type="OrthoDB" id="2962993at2759"/>
<name>A0A1V8SE85_9PEZI</name>
<reference evidence="11" key="1">
    <citation type="submission" date="2017-03" db="EMBL/GenBank/DDBJ databases">
        <title>Genomes of endolithic fungi from Antarctica.</title>
        <authorList>
            <person name="Coleine C."/>
            <person name="Masonjones S."/>
            <person name="Stajich J.E."/>
        </authorList>
    </citation>
    <scope>NUCLEOTIDE SEQUENCE [LARGE SCALE GENOMIC DNA]</scope>
    <source>
        <strain evidence="11">CCFEE 5527</strain>
    </source>
</reference>
<feature type="transmembrane region" description="Helical" evidence="8">
    <location>
        <begin position="258"/>
        <end position="279"/>
    </location>
</feature>
<protein>
    <recommendedName>
        <fullName evidence="9">Major facilitator superfamily (MFS) profile domain-containing protein</fullName>
    </recommendedName>
</protein>
<comment type="caution">
    <text evidence="10">The sequence shown here is derived from an EMBL/GenBank/DDBJ whole genome shotgun (WGS) entry which is preliminary data.</text>
</comment>
<dbReference type="GO" id="GO:0003677">
    <property type="term" value="F:DNA binding"/>
    <property type="evidence" value="ECO:0007669"/>
    <property type="project" value="InterPro"/>
</dbReference>
<keyword evidence="5 8" id="KW-0472">Membrane</keyword>
<evidence type="ECO:0000313" key="10">
    <source>
        <dbReference type="EMBL" id="OQN97403.1"/>
    </source>
</evidence>
<feature type="transmembrane region" description="Helical" evidence="8">
    <location>
        <begin position="460"/>
        <end position="477"/>
    </location>
</feature>
<dbReference type="STRING" id="1507870.A0A1V8SE85"/>
<dbReference type="Gene3D" id="1.20.1250.20">
    <property type="entry name" value="MFS general substrate transporter like domains"/>
    <property type="match status" value="2"/>
</dbReference>
<feature type="transmembrane region" description="Helical" evidence="8">
    <location>
        <begin position="497"/>
        <end position="517"/>
    </location>
</feature>
<evidence type="ECO:0000256" key="5">
    <source>
        <dbReference type="ARBA" id="ARBA00023136"/>
    </source>
</evidence>
<evidence type="ECO:0000256" key="7">
    <source>
        <dbReference type="SAM" id="MobiDB-lite"/>
    </source>
</evidence>
<evidence type="ECO:0000313" key="11">
    <source>
        <dbReference type="Proteomes" id="UP000192596"/>
    </source>
</evidence>
<evidence type="ECO:0000256" key="2">
    <source>
        <dbReference type="ARBA" id="ARBA00022448"/>
    </source>
</evidence>
<dbReference type="InterPro" id="IPR036259">
    <property type="entry name" value="MFS_trans_sf"/>
</dbReference>
<dbReference type="FunFam" id="1.20.1250.20:FF:000013">
    <property type="entry name" value="MFS general substrate transporter"/>
    <property type="match status" value="1"/>
</dbReference>
<evidence type="ECO:0000256" key="6">
    <source>
        <dbReference type="ARBA" id="ARBA00023242"/>
    </source>
</evidence>
<feature type="transmembrane region" description="Helical" evidence="8">
    <location>
        <begin position="404"/>
        <end position="423"/>
    </location>
</feature>
<feature type="transmembrane region" description="Helical" evidence="8">
    <location>
        <begin position="291"/>
        <end position="314"/>
    </location>
</feature>
<keyword evidence="11" id="KW-1185">Reference proteome</keyword>
<dbReference type="InParanoid" id="A0A1V8SE85"/>
<feature type="transmembrane region" description="Helical" evidence="8">
    <location>
        <begin position="198"/>
        <end position="217"/>
    </location>
</feature>
<feature type="transmembrane region" description="Helical" evidence="8">
    <location>
        <begin position="129"/>
        <end position="147"/>
    </location>
</feature>
<dbReference type="InterPro" id="IPR020846">
    <property type="entry name" value="MFS_dom"/>
</dbReference>
<evidence type="ECO:0000256" key="4">
    <source>
        <dbReference type="ARBA" id="ARBA00022989"/>
    </source>
</evidence>
<feature type="domain" description="Major facilitator superfamily (MFS) profile" evidence="9">
    <location>
        <begin position="131"/>
        <end position="554"/>
    </location>
</feature>
<evidence type="ECO:0000256" key="1">
    <source>
        <dbReference type="ARBA" id="ARBA00004141"/>
    </source>
</evidence>
<dbReference type="GO" id="GO:0016020">
    <property type="term" value="C:membrane"/>
    <property type="evidence" value="ECO:0007669"/>
    <property type="project" value="UniProtKB-SubCell"/>
</dbReference>
<dbReference type="FunFam" id="1.20.1250.20:FF:000034">
    <property type="entry name" value="MFS general substrate transporter"/>
    <property type="match status" value="1"/>
</dbReference>
<dbReference type="SUPFAM" id="SSF103473">
    <property type="entry name" value="MFS general substrate transporter"/>
    <property type="match status" value="1"/>
</dbReference>
<dbReference type="EMBL" id="NAJO01000054">
    <property type="protein sequence ID" value="OQN97403.1"/>
    <property type="molecule type" value="Genomic_DNA"/>
</dbReference>
<keyword evidence="6" id="KW-0539">Nucleus</keyword>
<dbReference type="GO" id="GO:0006351">
    <property type="term" value="P:DNA-templated transcription"/>
    <property type="evidence" value="ECO:0007669"/>
    <property type="project" value="InterPro"/>
</dbReference>
<keyword evidence="2" id="KW-0813">Transport</keyword>
<comment type="subcellular location">
    <subcellularLocation>
        <location evidence="1">Membrane</location>
        <topology evidence="1">Multi-pass membrane protein</topology>
    </subcellularLocation>
</comment>
<feature type="transmembrane region" description="Helical" evidence="8">
    <location>
        <begin position="365"/>
        <end position="384"/>
    </location>
</feature>
<dbReference type="InterPro" id="IPR007219">
    <property type="entry name" value="XnlR_reg_dom"/>
</dbReference>
<feature type="region of interest" description="Disordered" evidence="7">
    <location>
        <begin position="1"/>
        <end position="40"/>
    </location>
</feature>
<feature type="compositionally biased region" description="Polar residues" evidence="7">
    <location>
        <begin position="23"/>
        <end position="35"/>
    </location>
</feature>
<dbReference type="PROSITE" id="PS50850">
    <property type="entry name" value="MFS"/>
    <property type="match status" value="1"/>
</dbReference>
<feature type="transmembrane region" description="Helical" evidence="8">
    <location>
        <begin position="524"/>
        <end position="545"/>
    </location>
</feature>
<feature type="transmembrane region" description="Helical" evidence="8">
    <location>
        <begin position="429"/>
        <end position="448"/>
    </location>
</feature>
<keyword evidence="4 8" id="KW-1133">Transmembrane helix</keyword>
<accession>A0A1V8SE85</accession>
<keyword evidence="3 8" id="KW-0812">Transmembrane</keyword>
<dbReference type="GO" id="GO:0022857">
    <property type="term" value="F:transmembrane transporter activity"/>
    <property type="evidence" value="ECO:0007669"/>
    <property type="project" value="InterPro"/>
</dbReference>
<proteinExistence type="predicted"/>
<dbReference type="PANTHER" id="PTHR43791">
    <property type="entry name" value="PERMEASE-RELATED"/>
    <property type="match status" value="1"/>
</dbReference>
<dbReference type="GO" id="GO:0008270">
    <property type="term" value="F:zinc ion binding"/>
    <property type="evidence" value="ECO:0007669"/>
    <property type="project" value="InterPro"/>
</dbReference>
<evidence type="ECO:0000256" key="3">
    <source>
        <dbReference type="ARBA" id="ARBA00022692"/>
    </source>
</evidence>